<dbReference type="InterPro" id="IPR022061">
    <property type="entry name" value="DUF3617"/>
</dbReference>
<dbReference type="AlphaFoldDB" id="A0A2A4I8J1"/>
<evidence type="ECO:0000256" key="1">
    <source>
        <dbReference type="SAM" id="MobiDB-lite"/>
    </source>
</evidence>
<reference evidence="2 3" key="1">
    <citation type="submission" date="2017-09" db="EMBL/GenBank/DDBJ databases">
        <title>Sphingomonas adhaesiva DSM 7418, whole genome shotgun sequence.</title>
        <authorList>
            <person name="Feng G."/>
            <person name="Zhu H."/>
        </authorList>
    </citation>
    <scope>NUCLEOTIDE SEQUENCE [LARGE SCALE GENOMIC DNA]</scope>
    <source>
        <strain evidence="2 3">DSM 7418</strain>
    </source>
</reference>
<keyword evidence="3" id="KW-1185">Reference proteome</keyword>
<dbReference type="Pfam" id="PF12276">
    <property type="entry name" value="DUF3617"/>
    <property type="match status" value="1"/>
</dbReference>
<protein>
    <submittedName>
        <fullName evidence="2">DUF3617 domain-containing protein</fullName>
    </submittedName>
</protein>
<evidence type="ECO:0000313" key="2">
    <source>
        <dbReference type="EMBL" id="PCG14102.1"/>
    </source>
</evidence>
<dbReference type="EMBL" id="NWVC01000004">
    <property type="protein sequence ID" value="PCG14102.1"/>
    <property type="molecule type" value="Genomic_DNA"/>
</dbReference>
<feature type="compositionally biased region" description="Basic and acidic residues" evidence="1">
    <location>
        <begin position="200"/>
        <end position="216"/>
    </location>
</feature>
<dbReference type="Proteomes" id="UP000218323">
    <property type="component" value="Unassembled WGS sequence"/>
</dbReference>
<feature type="region of interest" description="Disordered" evidence="1">
    <location>
        <begin position="195"/>
        <end position="216"/>
    </location>
</feature>
<organism evidence="2 3">
    <name type="scientific">Sphingomonas adhaesiva</name>
    <dbReference type="NCBI Taxonomy" id="28212"/>
    <lineage>
        <taxon>Bacteria</taxon>
        <taxon>Pseudomonadati</taxon>
        <taxon>Pseudomonadota</taxon>
        <taxon>Alphaproteobacteria</taxon>
        <taxon>Sphingomonadales</taxon>
        <taxon>Sphingomonadaceae</taxon>
        <taxon>Sphingomonas</taxon>
    </lineage>
</organism>
<comment type="caution">
    <text evidence="2">The sequence shown here is derived from an EMBL/GenBank/DDBJ whole genome shotgun (WGS) entry which is preliminary data.</text>
</comment>
<proteinExistence type="predicted"/>
<sequence>MAIERPGGCGKSAGGGPDHFAAAYRYAPNQQPSGEIFVKAIITLTATAAVALSLAACDRKTGSTTVTTNAATGEVSATSSGTGAQPVKLEPGKWEIRTQVSDLKMKNMPKGVGANPPPATMSVCITPEQAAKGPEEMLKQAGSDCTVTSSSYTGGKMESELTCKMPGGGTMHARTKGTFSSTAFTTDQQMEITGTTEMSQKVHSEAKRVGACDAAK</sequence>
<accession>A0A2A4I8J1</accession>
<name>A0A2A4I8J1_9SPHN</name>
<gene>
    <name evidence="2" type="ORF">COA07_09805</name>
</gene>
<evidence type="ECO:0000313" key="3">
    <source>
        <dbReference type="Proteomes" id="UP000218323"/>
    </source>
</evidence>